<name>A0A1R3VP54_9GAMM</name>
<keyword evidence="6 11" id="KW-0548">Nucleotidyltransferase</keyword>
<keyword evidence="14" id="KW-1185">Reference proteome</keyword>
<evidence type="ECO:0000256" key="7">
    <source>
        <dbReference type="ARBA" id="ARBA00022741"/>
    </source>
</evidence>
<dbReference type="PANTHER" id="PTHR39321">
    <property type="entry name" value="NICOTINATE-NUCLEOTIDE ADENYLYLTRANSFERASE-RELATED"/>
    <property type="match status" value="1"/>
</dbReference>
<dbReference type="SUPFAM" id="SSF52374">
    <property type="entry name" value="Nucleotidylyl transferase"/>
    <property type="match status" value="1"/>
</dbReference>
<dbReference type="NCBIfam" id="NF000840">
    <property type="entry name" value="PRK00071.1-3"/>
    <property type="match status" value="1"/>
</dbReference>
<proteinExistence type="inferred from homology"/>
<dbReference type="NCBIfam" id="TIGR00125">
    <property type="entry name" value="cyt_tran_rel"/>
    <property type="match status" value="1"/>
</dbReference>
<keyword evidence="8 11" id="KW-0067">ATP-binding</keyword>
<dbReference type="NCBIfam" id="TIGR00482">
    <property type="entry name" value="nicotinate (nicotinamide) nucleotide adenylyltransferase"/>
    <property type="match status" value="1"/>
</dbReference>
<evidence type="ECO:0000313" key="14">
    <source>
        <dbReference type="Proteomes" id="UP000223759"/>
    </source>
</evidence>
<dbReference type="Proteomes" id="UP000223759">
    <property type="component" value="Unassembled WGS sequence"/>
</dbReference>
<evidence type="ECO:0000256" key="2">
    <source>
        <dbReference type="ARBA" id="ARBA00005019"/>
    </source>
</evidence>
<evidence type="ECO:0000256" key="9">
    <source>
        <dbReference type="ARBA" id="ARBA00023027"/>
    </source>
</evidence>
<evidence type="ECO:0000256" key="4">
    <source>
        <dbReference type="ARBA" id="ARBA00022642"/>
    </source>
</evidence>
<dbReference type="OrthoDB" id="5295945at2"/>
<protein>
    <recommendedName>
        <fullName evidence="11">Probable nicotinate-nucleotide adenylyltransferase</fullName>
        <ecNumber evidence="11">2.7.7.18</ecNumber>
    </recommendedName>
    <alternativeName>
        <fullName evidence="11">Deamido-NAD(+) diphosphorylase</fullName>
    </alternativeName>
    <alternativeName>
        <fullName evidence="11">Deamido-NAD(+) pyrophosphorylase</fullName>
    </alternativeName>
    <alternativeName>
        <fullName evidence="11">Nicotinate mononucleotide adenylyltransferase</fullName>
        <shortName evidence="11">NaMN adenylyltransferase</shortName>
    </alternativeName>
</protein>
<sequence>MIGVLGGTFDPVHYGHLRPAWELQEQLKLGRLLIIPCARPAHRGPPVASVEQRLSMLRLALADQQSLQLDEREIQRPGPSYMMDTLAELRAEYGPNQAMSLIVGMDAFAAIEQWHDWQALLGLAHVVVTHRPGSSKVDPPFIWKDAQVDSRQKLDESPSGHILYVSVTQLDISASRIRRLLQDGHSPRFLLPDSVLSYIEQQRLYRHHETQHPSLGT</sequence>
<feature type="domain" description="Cytidyltransferase-like" evidence="12">
    <location>
        <begin position="4"/>
        <end position="179"/>
    </location>
</feature>
<accession>A0A1R3VP54</accession>
<dbReference type="EMBL" id="FTPK01000001">
    <property type="protein sequence ID" value="SIT66449.1"/>
    <property type="molecule type" value="Genomic_DNA"/>
</dbReference>
<keyword evidence="4 11" id="KW-0662">Pyridine nucleotide biosynthesis</keyword>
<evidence type="ECO:0000256" key="1">
    <source>
        <dbReference type="ARBA" id="ARBA00002324"/>
    </source>
</evidence>
<comment type="catalytic activity">
    <reaction evidence="10 11">
        <text>nicotinate beta-D-ribonucleotide + ATP + H(+) = deamido-NAD(+) + diphosphate</text>
        <dbReference type="Rhea" id="RHEA:22860"/>
        <dbReference type="ChEBI" id="CHEBI:15378"/>
        <dbReference type="ChEBI" id="CHEBI:30616"/>
        <dbReference type="ChEBI" id="CHEBI:33019"/>
        <dbReference type="ChEBI" id="CHEBI:57502"/>
        <dbReference type="ChEBI" id="CHEBI:58437"/>
        <dbReference type="EC" id="2.7.7.18"/>
    </reaction>
</comment>
<dbReference type="InterPro" id="IPR014729">
    <property type="entry name" value="Rossmann-like_a/b/a_fold"/>
</dbReference>
<comment type="similarity">
    <text evidence="3 11">Belongs to the NadD family.</text>
</comment>
<dbReference type="Pfam" id="PF01467">
    <property type="entry name" value="CTP_transf_like"/>
    <property type="match status" value="1"/>
</dbReference>
<keyword evidence="9 11" id="KW-0520">NAD</keyword>
<dbReference type="EC" id="2.7.7.18" evidence="11"/>
<evidence type="ECO:0000313" key="13">
    <source>
        <dbReference type="EMBL" id="SIT66449.1"/>
    </source>
</evidence>
<dbReference type="UniPathway" id="UPA00253">
    <property type="reaction ID" value="UER00332"/>
</dbReference>
<dbReference type="CDD" id="cd02165">
    <property type="entry name" value="NMNAT"/>
    <property type="match status" value="1"/>
</dbReference>
<evidence type="ECO:0000256" key="5">
    <source>
        <dbReference type="ARBA" id="ARBA00022679"/>
    </source>
</evidence>
<dbReference type="Gene3D" id="3.40.50.620">
    <property type="entry name" value="HUPs"/>
    <property type="match status" value="1"/>
</dbReference>
<gene>
    <name evidence="11" type="primary">nadD</name>
    <name evidence="13" type="ORF">SAMN05216526_0601</name>
</gene>
<dbReference type="GO" id="GO:0004515">
    <property type="term" value="F:nicotinate-nucleotide adenylyltransferase activity"/>
    <property type="evidence" value="ECO:0007669"/>
    <property type="project" value="UniProtKB-UniRule"/>
</dbReference>
<dbReference type="InterPro" id="IPR005248">
    <property type="entry name" value="NadD/NMNAT"/>
</dbReference>
<dbReference type="RefSeq" id="WP_076754784.1">
    <property type="nucleotide sequence ID" value="NZ_CP023018.1"/>
</dbReference>
<evidence type="ECO:0000256" key="11">
    <source>
        <dbReference type="HAMAP-Rule" id="MF_00244"/>
    </source>
</evidence>
<comment type="pathway">
    <text evidence="2 11">Cofactor biosynthesis; NAD(+) biosynthesis; deamido-NAD(+) from nicotinate D-ribonucleotide: step 1/1.</text>
</comment>
<reference evidence="13 14" key="1">
    <citation type="submission" date="2017-01" db="EMBL/GenBank/DDBJ databases">
        <authorList>
            <person name="Mah S.A."/>
            <person name="Swanson W.J."/>
            <person name="Moy G.W."/>
            <person name="Vacquier V.D."/>
        </authorList>
    </citation>
    <scope>NUCLEOTIDE SEQUENCE [LARGE SCALE GENOMIC DNA]</scope>
    <source>
        <strain evidence="13 14">M9</strain>
    </source>
</reference>
<dbReference type="PANTHER" id="PTHR39321:SF3">
    <property type="entry name" value="PHOSPHOPANTETHEINE ADENYLYLTRANSFERASE"/>
    <property type="match status" value="1"/>
</dbReference>
<dbReference type="AlphaFoldDB" id="A0A1R3VP54"/>
<evidence type="ECO:0000256" key="10">
    <source>
        <dbReference type="ARBA" id="ARBA00048721"/>
    </source>
</evidence>
<dbReference type="InterPro" id="IPR004821">
    <property type="entry name" value="Cyt_trans-like"/>
</dbReference>
<comment type="function">
    <text evidence="1 11">Catalyzes the reversible adenylation of nicotinate mononucleotide (NaMN) to nicotinic acid adenine dinucleotide (NaAD).</text>
</comment>
<dbReference type="STRING" id="233100.SAMN05216526_0601"/>
<dbReference type="GO" id="GO:0005524">
    <property type="term" value="F:ATP binding"/>
    <property type="evidence" value="ECO:0007669"/>
    <property type="project" value="UniProtKB-KW"/>
</dbReference>
<evidence type="ECO:0000256" key="6">
    <source>
        <dbReference type="ARBA" id="ARBA00022695"/>
    </source>
</evidence>
<keyword evidence="5 11" id="KW-0808">Transferase</keyword>
<evidence type="ECO:0000256" key="8">
    <source>
        <dbReference type="ARBA" id="ARBA00022840"/>
    </source>
</evidence>
<dbReference type="NCBIfam" id="NF000839">
    <property type="entry name" value="PRK00071.1-1"/>
    <property type="match status" value="1"/>
</dbReference>
<evidence type="ECO:0000259" key="12">
    <source>
        <dbReference type="Pfam" id="PF01467"/>
    </source>
</evidence>
<keyword evidence="7 11" id="KW-0547">Nucleotide-binding</keyword>
<organism evidence="13 14">
    <name type="scientific">Ectothiorhodosinus mongolicus</name>
    <dbReference type="NCBI Taxonomy" id="233100"/>
    <lineage>
        <taxon>Bacteria</taxon>
        <taxon>Pseudomonadati</taxon>
        <taxon>Pseudomonadota</taxon>
        <taxon>Gammaproteobacteria</taxon>
        <taxon>Chromatiales</taxon>
        <taxon>Ectothiorhodospiraceae</taxon>
        <taxon>Ectothiorhodosinus</taxon>
    </lineage>
</organism>
<evidence type="ECO:0000256" key="3">
    <source>
        <dbReference type="ARBA" id="ARBA00009014"/>
    </source>
</evidence>
<dbReference type="HAMAP" id="MF_00244">
    <property type="entry name" value="NaMN_adenylyltr"/>
    <property type="match status" value="1"/>
</dbReference>
<dbReference type="GO" id="GO:0009435">
    <property type="term" value="P:NAD+ biosynthetic process"/>
    <property type="evidence" value="ECO:0007669"/>
    <property type="project" value="UniProtKB-UniRule"/>
</dbReference>